<evidence type="ECO:0000259" key="6">
    <source>
        <dbReference type="PROSITE" id="PS50145"/>
    </source>
</evidence>
<dbReference type="SUPFAM" id="SSF49599">
    <property type="entry name" value="TRAF domain-like"/>
    <property type="match status" value="2"/>
</dbReference>
<dbReference type="InterPro" id="IPR001293">
    <property type="entry name" value="Znf_TRAF"/>
</dbReference>
<evidence type="ECO:0000256" key="4">
    <source>
        <dbReference type="PROSITE-ProRule" id="PRU00207"/>
    </source>
</evidence>
<name>A0A0G4HAT3_9ALVE</name>
<dbReference type="InterPro" id="IPR013083">
    <property type="entry name" value="Znf_RING/FYVE/PHD"/>
</dbReference>
<feature type="compositionally biased region" description="Gly residues" evidence="5">
    <location>
        <begin position="272"/>
        <end position="287"/>
    </location>
</feature>
<feature type="region of interest" description="Disordered" evidence="5">
    <location>
        <begin position="184"/>
        <end position="392"/>
    </location>
</feature>
<reference evidence="7" key="1">
    <citation type="submission" date="2014-11" db="EMBL/GenBank/DDBJ databases">
        <authorList>
            <person name="Otto D Thomas"/>
            <person name="Naeem Raeece"/>
        </authorList>
    </citation>
    <scope>NUCLEOTIDE SEQUENCE</scope>
</reference>
<evidence type="ECO:0000256" key="1">
    <source>
        <dbReference type="ARBA" id="ARBA00022723"/>
    </source>
</evidence>
<keyword evidence="1 4" id="KW-0479">Metal-binding</keyword>
<evidence type="ECO:0000256" key="3">
    <source>
        <dbReference type="ARBA" id="ARBA00022833"/>
    </source>
</evidence>
<dbReference type="GO" id="GO:0008270">
    <property type="term" value="F:zinc ion binding"/>
    <property type="evidence" value="ECO:0007669"/>
    <property type="project" value="UniProtKB-KW"/>
</dbReference>
<feature type="domain" description="TRAF-type" evidence="6">
    <location>
        <begin position="28"/>
        <end position="75"/>
    </location>
</feature>
<feature type="compositionally biased region" description="Low complexity" evidence="5">
    <location>
        <begin position="201"/>
        <end position="218"/>
    </location>
</feature>
<dbReference type="PANTHER" id="PTHR10131:SF94">
    <property type="entry name" value="TNF RECEPTOR-ASSOCIATED FACTOR 4"/>
    <property type="match status" value="1"/>
</dbReference>
<feature type="compositionally biased region" description="Gly residues" evidence="5">
    <location>
        <begin position="296"/>
        <end position="308"/>
    </location>
</feature>
<evidence type="ECO:0000313" key="7">
    <source>
        <dbReference type="EMBL" id="CEM41101.1"/>
    </source>
</evidence>
<dbReference type="EMBL" id="CDMZ01002170">
    <property type="protein sequence ID" value="CEM41101.1"/>
    <property type="molecule type" value="Genomic_DNA"/>
</dbReference>
<dbReference type="Gene3D" id="3.30.40.10">
    <property type="entry name" value="Zinc/RING finger domain, C3HC4 (zinc finger)"/>
    <property type="match status" value="2"/>
</dbReference>
<dbReference type="PROSITE" id="PS50145">
    <property type="entry name" value="ZF_TRAF"/>
    <property type="match status" value="2"/>
</dbReference>
<gene>
    <name evidence="7" type="ORF">Cvel_6134</name>
</gene>
<dbReference type="Pfam" id="PF02176">
    <property type="entry name" value="zf-TRAF"/>
    <property type="match status" value="1"/>
</dbReference>
<feature type="domain" description="TRAF-type" evidence="6">
    <location>
        <begin position="82"/>
        <end position="127"/>
    </location>
</feature>
<organism evidence="7">
    <name type="scientific">Chromera velia CCMP2878</name>
    <dbReference type="NCBI Taxonomy" id="1169474"/>
    <lineage>
        <taxon>Eukaryota</taxon>
        <taxon>Sar</taxon>
        <taxon>Alveolata</taxon>
        <taxon>Colpodellida</taxon>
        <taxon>Chromeraceae</taxon>
        <taxon>Chromera</taxon>
    </lineage>
</organism>
<dbReference type="VEuPathDB" id="CryptoDB:Cvel_6134"/>
<dbReference type="AlphaFoldDB" id="A0A0G4HAT3"/>
<protein>
    <recommendedName>
        <fullName evidence="6">TRAF-type domain-containing protein</fullName>
    </recommendedName>
</protein>
<evidence type="ECO:0000256" key="2">
    <source>
        <dbReference type="ARBA" id="ARBA00022771"/>
    </source>
</evidence>
<sequence>MMEKIQWKCLNFETGCGFVGVKKHLEEHIDLHCPLQETGCPFKGCTERVIRRDMSTHTDVCLFRPIPCSFCAENVALYQMTTHLKGCAEVPLDCPKNCGKKPLRKQLAYHLEHECEEAEVDCCVPGCCLKMKRKFLDKHGEENWKVHINLFVQHEKNLKEHIRVLELRVAEKEARRIPEVRHAAGPGLDLTNSWSRGIRETSSGSSNGRGNTDGSSSSYTRNNTRGPAAAQWRWANRRDDRGSSNTGVVDRRRWADMVDSDSSGDTSDYEWGNGGVNSGGNTHGNGRGNMDENGWGIWGNRGGDGWGDAEGDGRGNRGGDGWGGAEGDSWGNSDGGGWGGAGGDGWGNRGGDGWGGADGDGWGNRDGGGWGGAGGDGWGNRGGTVMVGGSAEGDGWETGVVLVGGVL</sequence>
<dbReference type="PANTHER" id="PTHR10131">
    <property type="entry name" value="TNF RECEPTOR ASSOCIATED FACTOR"/>
    <property type="match status" value="1"/>
</dbReference>
<accession>A0A0G4HAT3</accession>
<evidence type="ECO:0000256" key="5">
    <source>
        <dbReference type="SAM" id="MobiDB-lite"/>
    </source>
</evidence>
<feature type="compositionally biased region" description="Gly residues" evidence="5">
    <location>
        <begin position="333"/>
        <end position="392"/>
    </location>
</feature>
<keyword evidence="3 4" id="KW-0862">Zinc</keyword>
<feature type="zinc finger region" description="TRAF-type" evidence="4">
    <location>
        <begin position="82"/>
        <end position="127"/>
    </location>
</feature>
<proteinExistence type="predicted"/>
<feature type="zinc finger region" description="TRAF-type" evidence="4">
    <location>
        <begin position="28"/>
        <end position="75"/>
    </location>
</feature>
<keyword evidence="2 4" id="KW-0863">Zinc-finger</keyword>